<dbReference type="AlphaFoldDB" id="A0A926FE10"/>
<dbReference type="Proteomes" id="UP000647416">
    <property type="component" value="Unassembled WGS sequence"/>
</dbReference>
<keyword evidence="3" id="KW-1185">Reference proteome</keyword>
<reference evidence="2" key="1">
    <citation type="submission" date="2020-08" db="EMBL/GenBank/DDBJ databases">
        <title>Genome public.</title>
        <authorList>
            <person name="Liu C."/>
            <person name="Sun Q."/>
        </authorList>
    </citation>
    <scope>NUCLEOTIDE SEQUENCE</scope>
    <source>
        <strain evidence="2">NSJ-50</strain>
    </source>
</reference>
<evidence type="ECO:0000313" key="2">
    <source>
        <dbReference type="EMBL" id="MBC8596574.1"/>
    </source>
</evidence>
<comment type="caution">
    <text evidence="2">The sequence shown here is derived from an EMBL/GenBank/DDBJ whole genome shotgun (WGS) entry which is preliminary data.</text>
</comment>
<evidence type="ECO:0000256" key="1">
    <source>
        <dbReference type="SAM" id="Phobius"/>
    </source>
</evidence>
<feature type="transmembrane region" description="Helical" evidence="1">
    <location>
        <begin position="21"/>
        <end position="39"/>
    </location>
</feature>
<keyword evidence="1" id="KW-0812">Transmembrane</keyword>
<keyword evidence="1" id="KW-1133">Transmembrane helix</keyword>
<evidence type="ECO:0000313" key="3">
    <source>
        <dbReference type="Proteomes" id="UP000647416"/>
    </source>
</evidence>
<sequence length="156" mass="17381">MNKFFDKIRKKSENINVDKTLKTLCISLLALVLISQIGLKIPFVKGYFTDIEVFEGTAVGDDAIREGVVTLTLLSGEPKNELEILVNGEKVDVFDQTEKKLELLSTSVIEIKALKNEKYTVKISDMTDNLYLTTANGEIPITKGINFVGRIILKNS</sequence>
<dbReference type="EMBL" id="JACRTE010000006">
    <property type="protein sequence ID" value="MBC8596574.1"/>
    <property type="molecule type" value="Genomic_DNA"/>
</dbReference>
<accession>A0A926FE10</accession>
<proteinExistence type="predicted"/>
<name>A0A926FE10_9FIRM</name>
<protein>
    <submittedName>
        <fullName evidence="2">Uncharacterized protein</fullName>
    </submittedName>
</protein>
<organism evidence="2 3">
    <name type="scientific">Qingrenia yutianensis</name>
    <dbReference type="NCBI Taxonomy" id="2763676"/>
    <lineage>
        <taxon>Bacteria</taxon>
        <taxon>Bacillati</taxon>
        <taxon>Bacillota</taxon>
        <taxon>Clostridia</taxon>
        <taxon>Eubacteriales</taxon>
        <taxon>Oscillospiraceae</taxon>
        <taxon>Qingrenia</taxon>
    </lineage>
</organism>
<keyword evidence="1" id="KW-0472">Membrane</keyword>
<gene>
    <name evidence="2" type="ORF">H8706_06785</name>
</gene>
<dbReference type="RefSeq" id="WP_262432036.1">
    <property type="nucleotide sequence ID" value="NZ_JACRTE010000006.1"/>
</dbReference>